<dbReference type="REBASE" id="384923">
    <property type="entry name" value="M.Bcu10738ORF911P"/>
</dbReference>
<gene>
    <name evidence="6" type="ORF">BCUN_0911</name>
</gene>
<dbReference type="PROSITE" id="PS00092">
    <property type="entry name" value="N6_MTASE"/>
    <property type="match status" value="1"/>
</dbReference>
<evidence type="ECO:0000256" key="4">
    <source>
        <dbReference type="ARBA" id="ARBA00022691"/>
    </source>
</evidence>
<dbReference type="AlphaFoldDB" id="A0A087AQ85"/>
<keyword evidence="2 6" id="KW-0489">Methyltransferase</keyword>
<dbReference type="EC" id="2.1.1.72" evidence="6"/>
<dbReference type="eggNOG" id="COG2189">
    <property type="taxonomic scope" value="Bacteria"/>
</dbReference>
<dbReference type="InterPro" id="IPR002052">
    <property type="entry name" value="DNA_methylase_N6_adenine_CS"/>
</dbReference>
<dbReference type="GO" id="GO:0009007">
    <property type="term" value="F:site-specific DNA-methyltransferase (adenine-specific) activity"/>
    <property type="evidence" value="ECO:0007669"/>
    <property type="project" value="UniProtKB-EC"/>
</dbReference>
<dbReference type="SUPFAM" id="SSF53335">
    <property type="entry name" value="S-adenosyl-L-methionine-dependent methyltransferases"/>
    <property type="match status" value="1"/>
</dbReference>
<dbReference type="STRING" id="1688.BCUN_0911"/>
<dbReference type="Pfam" id="PF01555">
    <property type="entry name" value="N6_N4_Mtase"/>
    <property type="match status" value="2"/>
</dbReference>
<dbReference type="InterPro" id="IPR029063">
    <property type="entry name" value="SAM-dependent_MTases_sf"/>
</dbReference>
<evidence type="ECO:0000256" key="2">
    <source>
        <dbReference type="ARBA" id="ARBA00022603"/>
    </source>
</evidence>
<dbReference type="InterPro" id="IPR002941">
    <property type="entry name" value="DNA_methylase_N4/N6"/>
</dbReference>
<dbReference type="GO" id="GO:0003677">
    <property type="term" value="F:DNA binding"/>
    <property type="evidence" value="ECO:0007669"/>
    <property type="project" value="InterPro"/>
</dbReference>
<comment type="similarity">
    <text evidence="1">Belongs to the N(4)/N(6)-methyltransferase family.</text>
</comment>
<keyword evidence="7" id="KW-1185">Reference proteome</keyword>
<dbReference type="GO" id="GO:0008170">
    <property type="term" value="F:N-methyltransferase activity"/>
    <property type="evidence" value="ECO:0007669"/>
    <property type="project" value="InterPro"/>
</dbReference>
<keyword evidence="3 6" id="KW-0808">Transferase</keyword>
<feature type="domain" description="DNA methylase N-4/N-6" evidence="5">
    <location>
        <begin position="174"/>
        <end position="282"/>
    </location>
</feature>
<reference evidence="6 7" key="1">
    <citation type="submission" date="2014-03" db="EMBL/GenBank/DDBJ databases">
        <title>Genomics of Bifidobacteria.</title>
        <authorList>
            <person name="Ventura M."/>
            <person name="Milani C."/>
            <person name="Lugli G.A."/>
        </authorList>
    </citation>
    <scope>NUCLEOTIDE SEQUENCE [LARGE SCALE GENOMIC DNA]</scope>
    <source>
        <strain evidence="6 7">LMG 10738</strain>
    </source>
</reference>
<comment type="caution">
    <text evidence="6">The sequence shown here is derived from an EMBL/GenBank/DDBJ whole genome shotgun (WGS) entry which is preliminary data.</text>
</comment>
<evidence type="ECO:0000313" key="7">
    <source>
        <dbReference type="Proteomes" id="UP000029067"/>
    </source>
</evidence>
<name>A0A087AQ85_9BIFI</name>
<feature type="domain" description="DNA methylase N-4/N-6" evidence="5">
    <location>
        <begin position="446"/>
        <end position="531"/>
    </location>
</feature>
<evidence type="ECO:0000256" key="3">
    <source>
        <dbReference type="ARBA" id="ARBA00022679"/>
    </source>
</evidence>
<sequence length="761" mass="84802">MTKGSAVVSSQTSQAEVQSLINRAVKLGDPKLAADIRQFASTRQYGLVFEHNRPERMRLYGKPVTARDVVQVLPRRGTAESAENRSLWRISALHDGKADLYAYVAPDYADNDGEPRTVDVSDLVAVSEYDQPIYAGLRETGRVEHGGDKPYQVVINGENYHALEALAFACAGKVDCIYIDPPYNTGAKDWKYNNDYVDGSDQYRHSKWLAFMERRLKLAKRLLNPADSVLIVTIDEKEYTRLGLLLDSVFPDANIQMVTSVISKKGSNRRNEFSRCAEFIYYVMLGAAAPISTPSDMNGTGKTATTELPVCWQYLKRRGSSLGASRKGRPGLFYPIFINRSDGSLHSIGSPLPGEVDRHDVICPSGTWAAWPLRPNGEEGCWQVQPSRLQEQLEEGTCYLSATDESKEAAQFLYLKDNDRKKVLTGQVYILGKESSGKLIIAPQESLNEVRPKDVWTMNSHDATHGTNMINSLLINRRFPYPKSLYAVEDTIRFFVADKPDALVVDFFSGSGTTAHAVMRLNHQDGGRRRSISVTNNEVGVEEAKTLIKAGHRQGDSEWEARGICEYITKPRITAAITGRTPDGEPVKGSYSITKESFELDEDAQAISKKTGKPIKRNYYVKKQVPDPSVRDQFPMADGFEENAVFYDLTYQDPTAVRLGMAFREVAPLLWLRAGARGRCIMDEKPDWDIADTYAVLFDPSRANAFVSELAKAPHVGLVYVVTDDERRFASVSAMLGGLPAVRLYADYLRSFRISAEGANN</sequence>
<organism evidence="6 7">
    <name type="scientific">Bifidobacterium cuniculi</name>
    <dbReference type="NCBI Taxonomy" id="1688"/>
    <lineage>
        <taxon>Bacteria</taxon>
        <taxon>Bacillati</taxon>
        <taxon>Actinomycetota</taxon>
        <taxon>Actinomycetes</taxon>
        <taxon>Bifidobacteriales</taxon>
        <taxon>Bifidobacteriaceae</taxon>
        <taxon>Bifidobacterium</taxon>
    </lineage>
</organism>
<proteinExistence type="inferred from homology"/>
<evidence type="ECO:0000313" key="6">
    <source>
        <dbReference type="EMBL" id="KFI60935.1"/>
    </source>
</evidence>
<dbReference type="EMBL" id="JGYV01000017">
    <property type="protein sequence ID" value="KFI60935.1"/>
    <property type="molecule type" value="Genomic_DNA"/>
</dbReference>
<evidence type="ECO:0000256" key="1">
    <source>
        <dbReference type="ARBA" id="ARBA00006594"/>
    </source>
</evidence>
<keyword evidence="4" id="KW-0949">S-adenosyl-L-methionine</keyword>
<accession>A0A087AQ85</accession>
<dbReference type="Proteomes" id="UP000029067">
    <property type="component" value="Unassembled WGS sequence"/>
</dbReference>
<dbReference type="GO" id="GO:0032259">
    <property type="term" value="P:methylation"/>
    <property type="evidence" value="ECO:0007669"/>
    <property type="project" value="UniProtKB-KW"/>
</dbReference>
<evidence type="ECO:0000259" key="5">
    <source>
        <dbReference type="Pfam" id="PF01555"/>
    </source>
</evidence>
<protein>
    <submittedName>
        <fullName evidence="6">DNA methylase N-4/N-6 domain-containing protein</fullName>
        <ecNumber evidence="6">2.1.1.72</ecNumber>
    </submittedName>
</protein>
<dbReference type="InterPro" id="IPR002295">
    <property type="entry name" value="N4/N6-MTase_EcoPI_Mod-like"/>
</dbReference>
<dbReference type="PRINTS" id="PR00506">
    <property type="entry name" value="D21N6MTFRASE"/>
</dbReference>
<dbReference type="Gene3D" id="3.40.50.150">
    <property type="entry name" value="Vaccinia Virus protein VP39"/>
    <property type="match status" value="1"/>
</dbReference>